<keyword evidence="4" id="KW-0675">Receptor</keyword>
<comment type="subcellular location">
    <subcellularLocation>
        <location evidence="1">Cell outer membrane</location>
    </subcellularLocation>
</comment>
<evidence type="ECO:0000256" key="1">
    <source>
        <dbReference type="RuleBase" id="RU003357"/>
    </source>
</evidence>
<feature type="domain" description="TonB-dependent receptor-like beta-barrel" evidence="2">
    <location>
        <begin position="298"/>
        <end position="752"/>
    </location>
</feature>
<evidence type="ECO:0000259" key="2">
    <source>
        <dbReference type="Pfam" id="PF00593"/>
    </source>
</evidence>
<accession>A0A1X7JJ80</accession>
<evidence type="ECO:0000313" key="4">
    <source>
        <dbReference type="EMBL" id="SMG27611.1"/>
    </source>
</evidence>
<dbReference type="InterPro" id="IPR037066">
    <property type="entry name" value="Plug_dom_sf"/>
</dbReference>
<comment type="similarity">
    <text evidence="1">Belongs to the TonB-dependent receptor family.</text>
</comment>
<dbReference type="InterPro" id="IPR012910">
    <property type="entry name" value="Plug_dom"/>
</dbReference>
<dbReference type="Pfam" id="PF13715">
    <property type="entry name" value="CarbopepD_reg_2"/>
    <property type="match status" value="1"/>
</dbReference>
<dbReference type="STRING" id="1028.SAMN05661096_01628"/>
<protein>
    <submittedName>
        <fullName evidence="4">Outer membrane receptor for ferrienterochelin and colicins</fullName>
    </submittedName>
</protein>
<dbReference type="Gene3D" id="2.170.130.10">
    <property type="entry name" value="TonB-dependent receptor, plug domain"/>
    <property type="match status" value="1"/>
</dbReference>
<gene>
    <name evidence="4" type="ORF">SAMN05661096_01628</name>
</gene>
<dbReference type="EMBL" id="FXAW01000003">
    <property type="protein sequence ID" value="SMG27611.1"/>
    <property type="molecule type" value="Genomic_DNA"/>
</dbReference>
<dbReference type="AlphaFoldDB" id="A0A1X7JJ80"/>
<dbReference type="InterPro" id="IPR008969">
    <property type="entry name" value="CarboxyPept-like_regulatory"/>
</dbReference>
<feature type="domain" description="TonB-dependent receptor plug" evidence="3">
    <location>
        <begin position="158"/>
        <end position="234"/>
    </location>
</feature>
<dbReference type="InterPro" id="IPR000531">
    <property type="entry name" value="Beta-barrel_TonB"/>
</dbReference>
<dbReference type="SUPFAM" id="SSF56935">
    <property type="entry name" value="Porins"/>
    <property type="match status" value="1"/>
</dbReference>
<keyword evidence="1" id="KW-0798">TonB box</keyword>
<dbReference type="RefSeq" id="WP_085516564.1">
    <property type="nucleotide sequence ID" value="NZ_FXAW01000003.1"/>
</dbReference>
<dbReference type="Pfam" id="PF07715">
    <property type="entry name" value="Plug"/>
    <property type="match status" value="1"/>
</dbReference>
<name>A0A1X7JJ80_9BACT</name>
<dbReference type="SUPFAM" id="SSF49464">
    <property type="entry name" value="Carboxypeptidase regulatory domain-like"/>
    <property type="match status" value="1"/>
</dbReference>
<keyword evidence="5" id="KW-1185">Reference proteome</keyword>
<organism evidence="4 5">
    <name type="scientific">Marivirga sericea</name>
    <dbReference type="NCBI Taxonomy" id="1028"/>
    <lineage>
        <taxon>Bacteria</taxon>
        <taxon>Pseudomonadati</taxon>
        <taxon>Bacteroidota</taxon>
        <taxon>Cytophagia</taxon>
        <taxon>Cytophagales</taxon>
        <taxon>Marivirgaceae</taxon>
        <taxon>Marivirga</taxon>
    </lineage>
</organism>
<reference evidence="5" key="1">
    <citation type="submission" date="2017-04" db="EMBL/GenBank/DDBJ databases">
        <authorList>
            <person name="Varghese N."/>
            <person name="Submissions S."/>
        </authorList>
    </citation>
    <scope>NUCLEOTIDE SEQUENCE [LARGE SCALE GENOMIC DNA]</scope>
    <source>
        <strain evidence="5">DSM 4125</strain>
    </source>
</reference>
<dbReference type="OrthoDB" id="9804995at2"/>
<dbReference type="Proteomes" id="UP000193804">
    <property type="component" value="Unassembled WGS sequence"/>
</dbReference>
<evidence type="ECO:0000259" key="3">
    <source>
        <dbReference type="Pfam" id="PF07715"/>
    </source>
</evidence>
<sequence length="790" mass="90610">MSCKVILQWHHAKNYLVFLALWICIVLIPTELTAQVNTISGFIKDSSTGELIIGATVYDKESGNFSVSNQYGFYTLEINNSVSLLLQINHSAYKYLDTIIAIPKGSKRINFHLKPKGFLNEVVVYSKNDFNAHKLYGANLMSLESRTINQLPALGGEPDVLRSIQFLPGVTATSEGSSDFSVRGGSNFENLIMLDNVPLYYVNHLGGFVSIFNSDAINNFDLFKGGFPAKYGNRLSSVLDVNTLEGDRQTQKGKAKIGLISSSVSYQGPIKNEKTSFFISGRRFMYDLITRPLSKLLFDGTSLGYSFYDLNAKINHVWNDNNKIYLSIYAGDDGNIIKNKSEGNISKNYQKWGNKFVSMRWNHIYSPKLFSNFTLAFLNYRFTNGIKYSGNSPEIVNESISTSRIDDILLKLDYEYFLKTNLSLNFGLHQTYHFYLPNQLSEFKSENSNVVIDSNYLRSSIRAYESNFYAHVDWDLYKNLTISPGLRLGMLAVEKKTYLLPEPRFNMIFKANEGNVFSFSYALMNQNIHLLSSTGLTSPINIWLPSSESIKPSQSQQLNVGYIKNFRSQEFKISGMFYYKKYSNLVMPRQEIGLLFETQPNFIEENINVGRGRAYGAELMIEVNKPKYQAWTTYTLSKSLRQFDEINGGEEFPFQFDRRHAVDFVVVFKVKEGVNFSATWNYTSGAPITLPIGKYQVPHDNNPNFMNNIFIYEGINNFRMGDYHRLDIGINFIKQKRKGERIWNVSIFNVYNRKNPYFYFLQRDDIEGQLSLKQQSLFPFLPSFSYTFSF</sequence>
<keyword evidence="1" id="KW-0472">Membrane</keyword>
<dbReference type="GO" id="GO:0009279">
    <property type="term" value="C:cell outer membrane"/>
    <property type="evidence" value="ECO:0007669"/>
    <property type="project" value="UniProtKB-SubCell"/>
</dbReference>
<dbReference type="Pfam" id="PF00593">
    <property type="entry name" value="TonB_dep_Rec_b-barrel"/>
    <property type="match status" value="1"/>
</dbReference>
<evidence type="ECO:0000313" key="5">
    <source>
        <dbReference type="Proteomes" id="UP000193804"/>
    </source>
</evidence>
<proteinExistence type="inferred from homology"/>